<evidence type="ECO:0000313" key="13">
    <source>
        <dbReference type="EMBL" id="OGL74256.1"/>
    </source>
</evidence>
<evidence type="ECO:0000256" key="2">
    <source>
        <dbReference type="ARBA" id="ARBA00009446"/>
    </source>
</evidence>
<dbReference type="InterPro" id="IPR005733">
    <property type="entry name" value="TopoI_bac-type"/>
</dbReference>
<dbReference type="Proteomes" id="UP000176303">
    <property type="component" value="Unassembled WGS sequence"/>
</dbReference>
<dbReference type="GO" id="GO:0003917">
    <property type="term" value="F:DNA topoisomerase type I (single strand cut, ATP-independent) activity"/>
    <property type="evidence" value="ECO:0007669"/>
    <property type="project" value="UniProtKB-UniRule"/>
</dbReference>
<dbReference type="InterPro" id="IPR013826">
    <property type="entry name" value="Topo_IA_cen_sub3"/>
</dbReference>
<feature type="site" description="Interaction with DNA" evidence="10">
    <location>
        <position position="304"/>
    </location>
</feature>
<evidence type="ECO:0000256" key="6">
    <source>
        <dbReference type="ARBA" id="ARBA00022842"/>
    </source>
</evidence>
<dbReference type="SMART" id="SM00437">
    <property type="entry name" value="TOP1Ac"/>
    <property type="match status" value="1"/>
</dbReference>
<dbReference type="Pfam" id="PF01131">
    <property type="entry name" value="Topoisom_bac"/>
    <property type="match status" value="1"/>
</dbReference>
<feature type="site" description="Interaction with DNA" evidence="10">
    <location>
        <position position="155"/>
    </location>
</feature>
<dbReference type="Gene3D" id="2.70.20.10">
    <property type="entry name" value="Topoisomerase I, domain 3"/>
    <property type="match status" value="1"/>
</dbReference>
<comment type="similarity">
    <text evidence="2 10">Belongs to the type IA topoisomerase family.</text>
</comment>
<dbReference type="PROSITE" id="PS52039">
    <property type="entry name" value="TOPO_IA_2"/>
    <property type="match status" value="1"/>
</dbReference>
<keyword evidence="4" id="KW-0863">Zinc-finger</keyword>
<keyword evidence="6" id="KW-0460">Magnesium</keyword>
<dbReference type="InterPro" id="IPR003601">
    <property type="entry name" value="Topo_IA_2"/>
</dbReference>
<organism evidence="13 14">
    <name type="scientific">Candidatus Uhrbacteria bacterium RIFCSPHIGHO2_02_FULL_57_19</name>
    <dbReference type="NCBI Taxonomy" id="1802391"/>
    <lineage>
        <taxon>Bacteria</taxon>
        <taxon>Candidatus Uhriibacteriota</taxon>
    </lineage>
</organism>
<dbReference type="AlphaFoldDB" id="A0A1F7U7L6"/>
<dbReference type="Gene3D" id="1.10.460.10">
    <property type="entry name" value="Topoisomerase I, domain 2"/>
    <property type="match status" value="1"/>
</dbReference>
<dbReference type="Pfam" id="PF01751">
    <property type="entry name" value="Toprim"/>
    <property type="match status" value="1"/>
</dbReference>
<dbReference type="PROSITE" id="PS50880">
    <property type="entry name" value="TOPRIM"/>
    <property type="match status" value="1"/>
</dbReference>
<dbReference type="Gene3D" id="3.40.50.140">
    <property type="match status" value="1"/>
</dbReference>
<name>A0A1F7U7L6_9BACT</name>
<dbReference type="NCBIfam" id="TIGR01051">
    <property type="entry name" value="topA_bact"/>
    <property type="match status" value="1"/>
</dbReference>
<dbReference type="EC" id="5.6.2.1" evidence="10"/>
<keyword evidence="3" id="KW-0479">Metal-binding</keyword>
<comment type="subunit">
    <text evidence="10">Monomer.</text>
</comment>
<evidence type="ECO:0000259" key="11">
    <source>
        <dbReference type="PROSITE" id="PS50880"/>
    </source>
</evidence>
<feature type="domain" description="Toprim" evidence="11">
    <location>
        <begin position="3"/>
        <end position="113"/>
    </location>
</feature>
<feature type="site" description="Interaction with DNA" evidence="10">
    <location>
        <position position="33"/>
    </location>
</feature>
<feature type="region of interest" description="Interaction with DNA" evidence="10">
    <location>
        <begin position="163"/>
        <end position="168"/>
    </location>
</feature>
<dbReference type="InterPro" id="IPR028612">
    <property type="entry name" value="Topoisom_1_IA"/>
</dbReference>
<dbReference type="PANTHER" id="PTHR42785">
    <property type="entry name" value="DNA TOPOISOMERASE, TYPE IA, CORE"/>
    <property type="match status" value="1"/>
</dbReference>
<evidence type="ECO:0000259" key="12">
    <source>
        <dbReference type="PROSITE" id="PS52039"/>
    </source>
</evidence>
<dbReference type="GO" id="GO:0006265">
    <property type="term" value="P:DNA topological change"/>
    <property type="evidence" value="ECO:0007669"/>
    <property type="project" value="UniProtKB-UniRule"/>
</dbReference>
<reference evidence="13 14" key="1">
    <citation type="journal article" date="2016" name="Nat. Commun.">
        <title>Thousands of microbial genomes shed light on interconnected biogeochemical processes in an aquifer system.</title>
        <authorList>
            <person name="Anantharaman K."/>
            <person name="Brown C.T."/>
            <person name="Hug L.A."/>
            <person name="Sharon I."/>
            <person name="Castelle C.J."/>
            <person name="Probst A.J."/>
            <person name="Thomas B.C."/>
            <person name="Singh A."/>
            <person name="Wilkins M.J."/>
            <person name="Karaoz U."/>
            <person name="Brodie E.L."/>
            <person name="Williams K.H."/>
            <person name="Hubbard S.S."/>
            <person name="Banfield J.F."/>
        </authorList>
    </citation>
    <scope>NUCLEOTIDE SEQUENCE [LARGE SCALE GENOMIC DNA]</scope>
</reference>
<dbReference type="SMART" id="SM00493">
    <property type="entry name" value="TOPRIM"/>
    <property type="match status" value="1"/>
</dbReference>
<evidence type="ECO:0000256" key="4">
    <source>
        <dbReference type="ARBA" id="ARBA00022771"/>
    </source>
</evidence>
<dbReference type="InterPro" id="IPR013824">
    <property type="entry name" value="Topo_IA_cen_sub1"/>
</dbReference>
<dbReference type="PROSITE" id="PS00396">
    <property type="entry name" value="TOPO_IA_1"/>
    <property type="match status" value="1"/>
</dbReference>
<evidence type="ECO:0000256" key="3">
    <source>
        <dbReference type="ARBA" id="ARBA00022723"/>
    </source>
</evidence>
<dbReference type="InterPro" id="IPR000380">
    <property type="entry name" value="Topo_IA"/>
</dbReference>
<evidence type="ECO:0000256" key="9">
    <source>
        <dbReference type="ARBA" id="ARBA00023235"/>
    </source>
</evidence>
<dbReference type="Pfam" id="PF01396">
    <property type="entry name" value="Zn_ribbon_Top1"/>
    <property type="match status" value="4"/>
</dbReference>
<dbReference type="GO" id="GO:0008270">
    <property type="term" value="F:zinc ion binding"/>
    <property type="evidence" value="ECO:0007669"/>
    <property type="project" value="UniProtKB-KW"/>
</dbReference>
<keyword evidence="8 10" id="KW-0238">DNA-binding</keyword>
<feature type="site" description="Interaction with DNA" evidence="10">
    <location>
        <position position="140"/>
    </location>
</feature>
<dbReference type="SMART" id="SM00436">
    <property type="entry name" value="TOP1Bc"/>
    <property type="match status" value="1"/>
</dbReference>
<evidence type="ECO:0000256" key="1">
    <source>
        <dbReference type="ARBA" id="ARBA00000213"/>
    </source>
</evidence>
<keyword evidence="9 10" id="KW-0413">Isomerase</keyword>
<evidence type="ECO:0000256" key="5">
    <source>
        <dbReference type="ARBA" id="ARBA00022833"/>
    </source>
</evidence>
<dbReference type="EMBL" id="MGDZ01000004">
    <property type="protein sequence ID" value="OGL74256.1"/>
    <property type="molecule type" value="Genomic_DNA"/>
</dbReference>
<proteinExistence type="inferred from homology"/>
<dbReference type="GO" id="GO:0005694">
    <property type="term" value="C:chromosome"/>
    <property type="evidence" value="ECO:0007669"/>
    <property type="project" value="InterPro"/>
</dbReference>
<dbReference type="InterPro" id="IPR023406">
    <property type="entry name" value="Topo_IA_AS"/>
</dbReference>
<dbReference type="InterPro" id="IPR013825">
    <property type="entry name" value="Topo_IA_cen_sub2"/>
</dbReference>
<comment type="caution">
    <text evidence="13">The sequence shown here is derived from an EMBL/GenBank/DDBJ whole genome shotgun (WGS) entry which is preliminary data.</text>
</comment>
<dbReference type="SUPFAM" id="SSF56712">
    <property type="entry name" value="Prokaryotic type I DNA topoisomerase"/>
    <property type="match status" value="1"/>
</dbReference>
<evidence type="ECO:0000313" key="14">
    <source>
        <dbReference type="Proteomes" id="UP000176303"/>
    </source>
</evidence>
<dbReference type="SUPFAM" id="SSF57783">
    <property type="entry name" value="Zinc beta-ribbon"/>
    <property type="match status" value="2"/>
</dbReference>
<dbReference type="GO" id="GO:0003677">
    <property type="term" value="F:DNA binding"/>
    <property type="evidence" value="ECO:0007669"/>
    <property type="project" value="UniProtKB-KW"/>
</dbReference>
<dbReference type="CDD" id="cd00186">
    <property type="entry name" value="TOP1Ac"/>
    <property type="match status" value="1"/>
</dbReference>
<dbReference type="PANTHER" id="PTHR42785:SF1">
    <property type="entry name" value="DNA TOPOISOMERASE"/>
    <property type="match status" value="1"/>
</dbReference>
<feature type="domain" description="Topo IA-type catalytic" evidence="12">
    <location>
        <begin position="129"/>
        <end position="562"/>
    </location>
</feature>
<sequence>MAKNLVIVESPTKAKTISRFLGKDFLVKSSFGHIRDLPKSDLGIDLEHDFTPRYVIPTKSKKTSNELKKAAKEAKTIYFATDEDREGEAISWHLSEILGTDPARVKRITFHEITKEAIDGAFKKPRSIDLRMVDAQQARRILDRLVGYKLSPFLWRKVARGLSAGRVQSVAVRLIVEREREVQTFVKQEYWTIEATFKTPDGNAFTAKLHAVDGHTLEKLFIASSDQAEGLVHDLKKGAFSAARVERKTIRRTPPPPYITSTLQQDGNRKLGFSAKQTMMFAQRLYEGVDVPGEGSVGLITYMRTDSVNLSEKFLTEAAEHLAQALGNEYALPSPRRFTTKSKLAQEAHEAIRPTEARRAPDALKDVLDPDQWKLYDLVWRRAMASQMPEAELEATTVDVQSAKTKASYLLRATGSVLKFPGFLAITPEGQKDTLLPKVEENDALTLESVEPKQHFTEPPPRYSDASLVKALEEHGIGRPSTYAPTIATIQDRGYVERIEGRRLKPTEIAFLVNDLLVEHFPEIVDFQFTAKMEEDLDGIAEGEKKWVPVVREFWEPFSALLAKKEGEIIKKEIAEEPTDVVCDKCGKPMVIKTGRFGRFLACTGFPDCRNTRPLAEGGKEAAERIITEEICPECNKEKLEIVEGRYGKYLRCTNYPDCKGHKPLQKGTGVPCPKCGKGEIVEKRTRRGKNFYACNQYPNCDFALWSKPAGEKCPKCGSLIVYGAKGTLRCSSKECDYSQAAETA</sequence>
<dbReference type="CDD" id="cd03363">
    <property type="entry name" value="TOPRIM_TopoIA_TopoI"/>
    <property type="match status" value="1"/>
</dbReference>
<comment type="function">
    <text evidence="10">Releases the supercoiling and torsional tension of DNA, which is introduced during the DNA replication and transcription, by transiently cleaving and rejoining one strand of the DNA duplex. Introduces a single-strand break via transesterification at a target site in duplex DNA. The scissile phosphodiester is attacked by the catalytic tyrosine of the enzyme, resulting in the formation of a DNA-(5'-phosphotyrosyl)-enzyme intermediate and the expulsion of a 3'-OH DNA strand. The free DNA strand then undergoes passage around the unbroken strand, thus removing DNA supercoils. Finally, in the religation step, the DNA 3'-OH attacks the covalent intermediate to expel the active-site tyrosine and restore the DNA phosphodiester backbone.</text>
</comment>
<dbReference type="PRINTS" id="PR00417">
    <property type="entry name" value="PRTPISMRASEI"/>
</dbReference>
<feature type="active site" description="O-(5'-phospho-DNA)-tyrosine intermediate" evidence="10">
    <location>
        <position position="302"/>
    </location>
</feature>
<dbReference type="InterPro" id="IPR023405">
    <property type="entry name" value="Topo_IA_core_domain"/>
</dbReference>
<feature type="site" description="Interaction with DNA" evidence="10">
    <location>
        <position position="143"/>
    </location>
</feature>
<evidence type="ECO:0000256" key="10">
    <source>
        <dbReference type="HAMAP-Rule" id="MF_00952"/>
    </source>
</evidence>
<dbReference type="InterPro" id="IPR013497">
    <property type="entry name" value="Topo_IA_cen"/>
</dbReference>
<feature type="site" description="Interaction with DNA" evidence="10">
    <location>
        <position position="493"/>
    </location>
</feature>
<protein>
    <recommendedName>
        <fullName evidence="10">DNA topoisomerase 1</fullName>
        <ecNumber evidence="10">5.6.2.1</ecNumber>
    </recommendedName>
    <alternativeName>
        <fullName evidence="10">DNA topoisomerase I</fullName>
    </alternativeName>
</protein>
<dbReference type="InterPro" id="IPR013498">
    <property type="entry name" value="Topo_IA_Znf"/>
</dbReference>
<dbReference type="Gene3D" id="3.30.65.10">
    <property type="entry name" value="Bacterial Topoisomerase I, domain 1"/>
    <property type="match status" value="3"/>
</dbReference>
<comment type="catalytic activity">
    <reaction evidence="1 10">
        <text>ATP-independent breakage of single-stranded DNA, followed by passage and rejoining.</text>
        <dbReference type="EC" id="5.6.2.1"/>
    </reaction>
</comment>
<dbReference type="STRING" id="1802391.A3D72_03680"/>
<feature type="site" description="Interaction with DNA" evidence="10">
    <location>
        <position position="148"/>
    </location>
</feature>
<keyword evidence="7 10" id="KW-0799">Topoisomerase</keyword>
<accession>A0A1F7U7L6</accession>
<dbReference type="InterPro" id="IPR003602">
    <property type="entry name" value="Topo_IA_DNA-bd_dom"/>
</dbReference>
<keyword evidence="5" id="KW-0862">Zinc</keyword>
<dbReference type="HAMAP" id="MF_00952">
    <property type="entry name" value="Topoisom_1_prok"/>
    <property type="match status" value="1"/>
</dbReference>
<dbReference type="Gene3D" id="1.10.290.10">
    <property type="entry name" value="Topoisomerase I, domain 4"/>
    <property type="match status" value="1"/>
</dbReference>
<gene>
    <name evidence="10" type="primary">topA</name>
    <name evidence="13" type="ORF">A3D72_03680</name>
</gene>
<dbReference type="InterPro" id="IPR006171">
    <property type="entry name" value="TOPRIM_dom"/>
</dbReference>
<evidence type="ECO:0000256" key="8">
    <source>
        <dbReference type="ARBA" id="ARBA00023125"/>
    </source>
</evidence>
<dbReference type="InterPro" id="IPR034149">
    <property type="entry name" value="TOPRIM_TopoI"/>
</dbReference>
<evidence type="ECO:0000256" key="7">
    <source>
        <dbReference type="ARBA" id="ARBA00023029"/>
    </source>
</evidence>
<feature type="site" description="Interaction with DNA" evidence="10">
    <location>
        <position position="139"/>
    </location>
</feature>